<dbReference type="InParanoid" id="A0A1W4XPI1"/>
<name>A0A1W4XPI1_AGRPL</name>
<comment type="similarity">
    <text evidence="1">Belongs to the GST superfamily. Omega family.</text>
</comment>
<dbReference type="GO" id="GO:0045174">
    <property type="term" value="F:glutathione dehydrogenase (ascorbate) activity"/>
    <property type="evidence" value="ECO:0007669"/>
    <property type="project" value="TreeGrafter"/>
</dbReference>
<dbReference type="InterPro" id="IPR040079">
    <property type="entry name" value="Glutathione_S-Trfase"/>
</dbReference>
<dbReference type="PROSITE" id="PS50405">
    <property type="entry name" value="GST_CTER"/>
    <property type="match status" value="1"/>
</dbReference>
<evidence type="ECO:0000259" key="3">
    <source>
        <dbReference type="PROSITE" id="PS50404"/>
    </source>
</evidence>
<feature type="domain" description="GST C-terminal" evidence="4">
    <location>
        <begin position="101"/>
        <end position="225"/>
    </location>
</feature>
<keyword evidence="5" id="KW-1185">Reference proteome</keyword>
<dbReference type="InterPro" id="IPR036249">
    <property type="entry name" value="Thioredoxin-like_sf"/>
</dbReference>
<dbReference type="SUPFAM" id="SSF47616">
    <property type="entry name" value="GST C-terminal domain-like"/>
    <property type="match status" value="1"/>
</dbReference>
<evidence type="ECO:0000313" key="5">
    <source>
        <dbReference type="Proteomes" id="UP000192223"/>
    </source>
</evidence>
<dbReference type="Proteomes" id="UP000192223">
    <property type="component" value="Unplaced"/>
</dbReference>
<keyword evidence="2" id="KW-0560">Oxidoreductase</keyword>
<dbReference type="FunFam" id="1.20.1050.10:FF:000009">
    <property type="entry name" value="Glutathione S-transferase omega-1"/>
    <property type="match status" value="1"/>
</dbReference>
<dbReference type="GO" id="GO:0005737">
    <property type="term" value="C:cytoplasm"/>
    <property type="evidence" value="ECO:0007669"/>
    <property type="project" value="InterPro"/>
</dbReference>
<evidence type="ECO:0000256" key="2">
    <source>
        <dbReference type="ARBA" id="ARBA00023002"/>
    </source>
</evidence>
<dbReference type="AlphaFoldDB" id="A0A1W4XPI1"/>
<dbReference type="GeneID" id="108743348"/>
<dbReference type="InterPro" id="IPR036282">
    <property type="entry name" value="Glutathione-S-Trfase_C_sf"/>
</dbReference>
<protein>
    <submittedName>
        <fullName evidence="6">Pyrimidodiazepine synthase</fullName>
    </submittedName>
</protein>
<dbReference type="FunCoup" id="A0A1W4XPI1">
    <property type="interactions" value="864"/>
</dbReference>
<sequence length="240" mass="27270">MSLKHLAAGSKPVPTIEGKLRLYSMKFCPYAQRARLVLLAKNISHDIVNINLMNKPEWYFKIHPEGKVPALDTGSKVIVESLVIADFLDNEYPNIPLYPAEPAAQEKEKQLIKQIEPITAQFHKLMVDTSGNPAALLKELASLLDIFEQELDKRGTLFFFGSRPGMLDYMLWPWAERSAAVKIAHGNECSLEKDKFPKLRAWKSAMLDDPAVKATYNEPEKFWKLVQAKVKNEPLDYDSI</sequence>
<dbReference type="Gene3D" id="1.20.1050.10">
    <property type="match status" value="1"/>
</dbReference>
<proteinExistence type="inferred from homology"/>
<dbReference type="PROSITE" id="PS50404">
    <property type="entry name" value="GST_NTER"/>
    <property type="match status" value="1"/>
</dbReference>
<dbReference type="InterPro" id="IPR005442">
    <property type="entry name" value="GST_omega"/>
</dbReference>
<dbReference type="SFLD" id="SFLDS00019">
    <property type="entry name" value="Glutathione_Transferase_(cytos"/>
    <property type="match status" value="1"/>
</dbReference>
<dbReference type="Pfam" id="PF13417">
    <property type="entry name" value="GST_N_3"/>
    <property type="match status" value="1"/>
</dbReference>
<dbReference type="PANTHER" id="PTHR43968">
    <property type="match status" value="1"/>
</dbReference>
<organism evidence="5 6">
    <name type="scientific">Agrilus planipennis</name>
    <name type="common">Emerald ash borer</name>
    <name type="synonym">Agrilus marcopoli</name>
    <dbReference type="NCBI Taxonomy" id="224129"/>
    <lineage>
        <taxon>Eukaryota</taxon>
        <taxon>Metazoa</taxon>
        <taxon>Ecdysozoa</taxon>
        <taxon>Arthropoda</taxon>
        <taxon>Hexapoda</taxon>
        <taxon>Insecta</taxon>
        <taxon>Pterygota</taxon>
        <taxon>Neoptera</taxon>
        <taxon>Endopterygota</taxon>
        <taxon>Coleoptera</taxon>
        <taxon>Polyphaga</taxon>
        <taxon>Elateriformia</taxon>
        <taxon>Buprestoidea</taxon>
        <taxon>Buprestidae</taxon>
        <taxon>Agrilinae</taxon>
        <taxon>Agrilus</taxon>
    </lineage>
</organism>
<dbReference type="PRINTS" id="PR01625">
    <property type="entry name" value="GSTRNSFRASEO"/>
</dbReference>
<evidence type="ECO:0000256" key="1">
    <source>
        <dbReference type="ARBA" id="ARBA00011067"/>
    </source>
</evidence>
<feature type="domain" description="GST N-terminal" evidence="3">
    <location>
        <begin position="18"/>
        <end position="96"/>
    </location>
</feature>
<dbReference type="SUPFAM" id="SSF52833">
    <property type="entry name" value="Thioredoxin-like"/>
    <property type="match status" value="1"/>
</dbReference>
<dbReference type="STRING" id="224129.A0A1W4XPI1"/>
<dbReference type="FunFam" id="3.40.30.10:FF:000123">
    <property type="entry name" value="Glutathione transferase o1"/>
    <property type="match status" value="1"/>
</dbReference>
<evidence type="ECO:0000313" key="6">
    <source>
        <dbReference type="RefSeq" id="XP_018334393.1"/>
    </source>
</evidence>
<dbReference type="KEGG" id="apln:108743348"/>
<dbReference type="OrthoDB" id="4951845at2759"/>
<accession>A0A1W4XPI1</accession>
<dbReference type="InterPro" id="IPR050983">
    <property type="entry name" value="GST_Omega/HSP26"/>
</dbReference>
<reference evidence="6" key="1">
    <citation type="submission" date="2025-08" db="UniProtKB">
        <authorList>
            <consortium name="RefSeq"/>
        </authorList>
    </citation>
    <scope>IDENTIFICATION</scope>
    <source>
        <tissue evidence="6">Entire body</tissue>
    </source>
</reference>
<dbReference type="Pfam" id="PF13410">
    <property type="entry name" value="GST_C_2"/>
    <property type="match status" value="1"/>
</dbReference>
<dbReference type="Gene3D" id="3.40.30.10">
    <property type="entry name" value="Glutaredoxin"/>
    <property type="match status" value="1"/>
</dbReference>
<dbReference type="PANTHER" id="PTHR43968:SF6">
    <property type="entry name" value="GLUTATHIONE S-TRANSFERASE OMEGA"/>
    <property type="match status" value="1"/>
</dbReference>
<evidence type="ECO:0000259" key="4">
    <source>
        <dbReference type="PROSITE" id="PS50405"/>
    </source>
</evidence>
<dbReference type="SFLD" id="SFLDG00358">
    <property type="entry name" value="Main_(cytGST)"/>
    <property type="match status" value="1"/>
</dbReference>
<gene>
    <name evidence="6" type="primary">LOC108743348</name>
</gene>
<dbReference type="GO" id="GO:0006749">
    <property type="term" value="P:glutathione metabolic process"/>
    <property type="evidence" value="ECO:0007669"/>
    <property type="project" value="TreeGrafter"/>
</dbReference>
<dbReference type="InterPro" id="IPR004045">
    <property type="entry name" value="Glutathione_S-Trfase_N"/>
</dbReference>
<dbReference type="RefSeq" id="XP_018334393.1">
    <property type="nucleotide sequence ID" value="XM_018478891.2"/>
</dbReference>
<dbReference type="GO" id="GO:0004364">
    <property type="term" value="F:glutathione transferase activity"/>
    <property type="evidence" value="ECO:0007669"/>
    <property type="project" value="InterPro"/>
</dbReference>
<dbReference type="InterPro" id="IPR010987">
    <property type="entry name" value="Glutathione-S-Trfase_C-like"/>
</dbReference>